<keyword evidence="2 5" id="KW-0489">Methyltransferase</keyword>
<reference evidence="7" key="3">
    <citation type="submission" date="2022-10" db="EMBL/GenBank/DDBJ databases">
        <title>Complete genome sequence of Capnocytophaga ochracea KCOM 2812 isolated from actinomycosis lesion.</title>
        <authorList>
            <person name="Kook J.-K."/>
            <person name="Park S.-N."/>
            <person name="Lim Y.K."/>
        </authorList>
    </citation>
    <scope>NUCLEOTIDE SEQUENCE</scope>
    <source>
        <strain evidence="7">KCOM 28121</strain>
    </source>
</reference>
<feature type="binding site" evidence="5">
    <location>
        <begin position="116"/>
        <end position="117"/>
    </location>
    <ligand>
        <name>S-adenosyl-L-methionine</name>
        <dbReference type="ChEBI" id="CHEBI:59789"/>
    </ligand>
</feature>
<dbReference type="InterPro" id="IPR004033">
    <property type="entry name" value="UbiE/COQ5_MeTrFase"/>
</dbReference>
<dbReference type="NCBIfam" id="TIGR01934">
    <property type="entry name" value="MenG_MenH_UbiE"/>
    <property type="match status" value="1"/>
</dbReference>
<keyword evidence="1 5" id="KW-0474">Menaquinone biosynthesis</keyword>
<sequence length="244" mass="27507">MPKNTVTPYQDSAQGKKEQVTQMFNTISDTYDGLNRLISWGSDVKWRKFVVQKVAEIHPTTVLDVATGTADLAIALTTIPNVRITGLDISEGMLEVGREKIAKKKLTDRINLVHGDSEQLPFADATFDAVTVGFGVRNFEDLEKGLSEILRVLKPKGRLVVLETSVPKKFPFKQGYHLYTNYMMPLIGKLFSKDRSAYRYLSDSAIHFPYGKKFQEILDKVGYQKTEYYPKTLGGVVTIYIANK</sequence>
<keyword evidence="3 5" id="KW-0808">Transferase</keyword>
<dbReference type="PROSITE" id="PS51608">
    <property type="entry name" value="SAM_MT_UBIE"/>
    <property type="match status" value="1"/>
</dbReference>
<comment type="pathway">
    <text evidence="5">Quinol/quinone metabolism; menaquinone biosynthesis; menaquinol from 1,4-dihydroxy-2-naphthoate: step 2/2.</text>
</comment>
<dbReference type="GO" id="GO:0032259">
    <property type="term" value="P:methylation"/>
    <property type="evidence" value="ECO:0007669"/>
    <property type="project" value="UniProtKB-KW"/>
</dbReference>
<dbReference type="AlphaFoldDB" id="A0A2X2RI89"/>
<keyword evidence="8" id="KW-0830">Ubiquinone</keyword>
<evidence type="ECO:0000256" key="1">
    <source>
        <dbReference type="ARBA" id="ARBA00022428"/>
    </source>
</evidence>
<dbReference type="CDD" id="cd02440">
    <property type="entry name" value="AdoMet_MTases"/>
    <property type="match status" value="1"/>
</dbReference>
<dbReference type="PROSITE" id="PS01184">
    <property type="entry name" value="UBIE_2"/>
    <property type="match status" value="1"/>
</dbReference>
<dbReference type="EMBL" id="CP110230">
    <property type="protein sequence ID" value="UZD41358.1"/>
    <property type="molecule type" value="Genomic_DNA"/>
</dbReference>
<evidence type="ECO:0000313" key="6">
    <source>
        <dbReference type="EMBL" id="SQA79004.1"/>
    </source>
</evidence>
<dbReference type="EMBL" id="UYIQ01000001">
    <property type="protein sequence ID" value="VDG82829.1"/>
    <property type="molecule type" value="Genomic_DNA"/>
</dbReference>
<reference evidence="8 10" key="2">
    <citation type="submission" date="2018-11" db="EMBL/GenBank/DDBJ databases">
        <authorList>
            <consortium name="Pathogen Informatics"/>
        </authorList>
    </citation>
    <scope>NUCLEOTIDE SEQUENCE [LARGE SCALE GENOMIC DNA]</scope>
    <source>
        <strain evidence="8 10">NCTC11458</strain>
    </source>
</reference>
<gene>
    <name evidence="6" type="primary">ubiE_1</name>
    <name evidence="5" type="synonym">menG</name>
    <name evidence="7" type="synonym">ubiE</name>
    <name evidence="8" type="ORF">NCTC11458_02126</name>
    <name evidence="6" type="ORF">NCTC11546_02256</name>
    <name evidence="7" type="ORF">OL231_02130</name>
</gene>
<dbReference type="EC" id="2.1.1.163" evidence="5"/>
<evidence type="ECO:0000313" key="10">
    <source>
        <dbReference type="Proteomes" id="UP000276733"/>
    </source>
</evidence>
<evidence type="ECO:0000256" key="2">
    <source>
        <dbReference type="ARBA" id="ARBA00022603"/>
    </source>
</evidence>
<name>A0A2X2RI89_CAPOC</name>
<reference evidence="6 9" key="1">
    <citation type="submission" date="2018-06" db="EMBL/GenBank/DDBJ databases">
        <authorList>
            <consortium name="Pathogen Informatics"/>
            <person name="Doyle S."/>
        </authorList>
    </citation>
    <scope>NUCLEOTIDE SEQUENCE [LARGE SCALE GENOMIC DNA]</scope>
    <source>
        <strain evidence="6 9">NCTC11546</strain>
    </source>
</reference>
<feature type="binding site" evidence="5">
    <location>
        <position position="88"/>
    </location>
    <ligand>
        <name>S-adenosyl-L-methionine</name>
        <dbReference type="ChEBI" id="CHEBI:59789"/>
    </ligand>
</feature>
<evidence type="ECO:0000256" key="4">
    <source>
        <dbReference type="ARBA" id="ARBA00022691"/>
    </source>
</evidence>
<dbReference type="Pfam" id="PF01209">
    <property type="entry name" value="Ubie_methyltran"/>
    <property type="match status" value="1"/>
</dbReference>
<evidence type="ECO:0000313" key="7">
    <source>
        <dbReference type="EMBL" id="UZD41358.1"/>
    </source>
</evidence>
<dbReference type="EMBL" id="UARG01000017">
    <property type="protein sequence ID" value="SQA79004.1"/>
    <property type="molecule type" value="Genomic_DNA"/>
</dbReference>
<comment type="function">
    <text evidence="5">Methyltransferase required for the conversion of demethylmenaquinol (DMKH2) to menaquinol (MKH2).</text>
</comment>
<feature type="binding site" evidence="5">
    <location>
        <position position="69"/>
    </location>
    <ligand>
        <name>S-adenosyl-L-methionine</name>
        <dbReference type="ChEBI" id="CHEBI:59789"/>
    </ligand>
</feature>
<keyword evidence="4 5" id="KW-0949">S-adenosyl-L-methionine</keyword>
<dbReference type="RefSeq" id="WP_009411357.1">
    <property type="nucleotide sequence ID" value="NZ_CAJPNJ010000090.1"/>
</dbReference>
<dbReference type="Gene3D" id="3.40.50.150">
    <property type="entry name" value="Vaccinia Virus protein VP39"/>
    <property type="match status" value="1"/>
</dbReference>
<dbReference type="SUPFAM" id="SSF53335">
    <property type="entry name" value="S-adenosyl-L-methionine-dependent methyltransferases"/>
    <property type="match status" value="1"/>
</dbReference>
<evidence type="ECO:0000256" key="3">
    <source>
        <dbReference type="ARBA" id="ARBA00022679"/>
    </source>
</evidence>
<proteinExistence type="inferred from homology"/>
<dbReference type="InterPro" id="IPR023576">
    <property type="entry name" value="UbiE/COQ5_MeTrFase_CS"/>
</dbReference>
<dbReference type="NCBIfam" id="NF001244">
    <property type="entry name" value="PRK00216.1-5"/>
    <property type="match status" value="1"/>
</dbReference>
<dbReference type="Proteomes" id="UP000249891">
    <property type="component" value="Unassembled WGS sequence"/>
</dbReference>
<dbReference type="Proteomes" id="UP001163262">
    <property type="component" value="Chromosome"/>
</dbReference>
<comment type="similarity">
    <text evidence="5">Belongs to the class I-like SAM-binding methyltransferase superfamily. MenG/UbiE family.</text>
</comment>
<dbReference type="GO" id="GO:0009234">
    <property type="term" value="P:menaquinone biosynthetic process"/>
    <property type="evidence" value="ECO:0007669"/>
    <property type="project" value="UniProtKB-UniRule"/>
</dbReference>
<dbReference type="PROSITE" id="PS01183">
    <property type="entry name" value="UBIE_1"/>
    <property type="match status" value="1"/>
</dbReference>
<dbReference type="HAMAP" id="MF_01813">
    <property type="entry name" value="MenG_UbiE_methyltr"/>
    <property type="match status" value="1"/>
</dbReference>
<dbReference type="Proteomes" id="UP000276733">
    <property type="component" value="Unassembled WGS sequence"/>
</dbReference>
<comment type="catalytic activity">
    <reaction evidence="5">
        <text>a 2-demethylmenaquinol + S-adenosyl-L-methionine = a menaquinol + S-adenosyl-L-homocysteine + H(+)</text>
        <dbReference type="Rhea" id="RHEA:42640"/>
        <dbReference type="Rhea" id="RHEA-COMP:9539"/>
        <dbReference type="Rhea" id="RHEA-COMP:9563"/>
        <dbReference type="ChEBI" id="CHEBI:15378"/>
        <dbReference type="ChEBI" id="CHEBI:18151"/>
        <dbReference type="ChEBI" id="CHEBI:55437"/>
        <dbReference type="ChEBI" id="CHEBI:57856"/>
        <dbReference type="ChEBI" id="CHEBI:59789"/>
        <dbReference type="EC" id="2.1.1.163"/>
    </reaction>
</comment>
<dbReference type="GO" id="GO:0043770">
    <property type="term" value="F:demethylmenaquinone methyltransferase activity"/>
    <property type="evidence" value="ECO:0007669"/>
    <property type="project" value="UniProtKB-UniRule"/>
</dbReference>
<evidence type="ECO:0000313" key="8">
    <source>
        <dbReference type="EMBL" id="VDG82829.1"/>
    </source>
</evidence>
<dbReference type="InterPro" id="IPR029063">
    <property type="entry name" value="SAM-dependent_MTases_sf"/>
</dbReference>
<accession>A0A2X2RI89</accession>
<dbReference type="UniPathway" id="UPA00079">
    <property type="reaction ID" value="UER00169"/>
</dbReference>
<comment type="caution">
    <text evidence="5">Lacks conserved residue(s) required for the propagation of feature annotation.</text>
</comment>
<protein>
    <recommendedName>
        <fullName evidence="5">Demethylmenaquinone methyltransferase</fullName>
        <ecNumber evidence="5">2.1.1.163</ecNumber>
    </recommendedName>
</protein>
<organism evidence="6 9">
    <name type="scientific">Capnocytophaga ochracea</name>
    <dbReference type="NCBI Taxonomy" id="1018"/>
    <lineage>
        <taxon>Bacteria</taxon>
        <taxon>Pseudomonadati</taxon>
        <taxon>Bacteroidota</taxon>
        <taxon>Flavobacteriia</taxon>
        <taxon>Flavobacteriales</taxon>
        <taxon>Flavobacteriaceae</taxon>
        <taxon>Capnocytophaga</taxon>
    </lineage>
</organism>
<dbReference type="PANTHER" id="PTHR43591:SF24">
    <property type="entry name" value="2-METHOXY-6-POLYPRENYL-1,4-BENZOQUINOL METHYLASE, MITOCHONDRIAL"/>
    <property type="match status" value="1"/>
</dbReference>
<dbReference type="PANTHER" id="PTHR43591">
    <property type="entry name" value="METHYLTRANSFERASE"/>
    <property type="match status" value="1"/>
</dbReference>
<evidence type="ECO:0000256" key="5">
    <source>
        <dbReference type="HAMAP-Rule" id="MF_01813"/>
    </source>
</evidence>
<evidence type="ECO:0000313" key="9">
    <source>
        <dbReference type="Proteomes" id="UP000249891"/>
    </source>
</evidence>